<name>A0A565CRZ5_9BRAS</name>
<evidence type="ECO:0000313" key="5">
    <source>
        <dbReference type="EMBL" id="VVB16500.1"/>
    </source>
</evidence>
<keyword evidence="3" id="KW-0833">Ubl conjugation pathway</keyword>
<organism evidence="5 6">
    <name type="scientific">Arabis nemorensis</name>
    <dbReference type="NCBI Taxonomy" id="586526"/>
    <lineage>
        <taxon>Eukaryota</taxon>
        <taxon>Viridiplantae</taxon>
        <taxon>Streptophyta</taxon>
        <taxon>Embryophyta</taxon>
        <taxon>Tracheophyta</taxon>
        <taxon>Spermatophyta</taxon>
        <taxon>Magnoliopsida</taxon>
        <taxon>eudicotyledons</taxon>
        <taxon>Gunneridae</taxon>
        <taxon>Pentapetalae</taxon>
        <taxon>rosids</taxon>
        <taxon>malvids</taxon>
        <taxon>Brassicales</taxon>
        <taxon>Brassicaceae</taxon>
        <taxon>Arabideae</taxon>
        <taxon>Arabis</taxon>
    </lineage>
</organism>
<dbReference type="UniPathway" id="UPA00143"/>
<comment type="caution">
    <text evidence="5">The sequence shown here is derived from an EMBL/GenBank/DDBJ whole genome shotgun (WGS) entry which is preliminary data.</text>
</comment>
<dbReference type="PANTHER" id="PTHR31060:SF32">
    <property type="entry name" value="BTB_POZ DOMAIN PLANT PROTEIN"/>
    <property type="match status" value="1"/>
</dbReference>
<dbReference type="EMBL" id="CABITT030000008">
    <property type="protein sequence ID" value="VVB16500.1"/>
    <property type="molecule type" value="Genomic_DNA"/>
</dbReference>
<protein>
    <recommendedName>
        <fullName evidence="4">At3g05675-like ankyrin-like domain-containing protein</fullName>
    </recommendedName>
</protein>
<evidence type="ECO:0000259" key="4">
    <source>
        <dbReference type="Pfam" id="PF25553"/>
    </source>
</evidence>
<dbReference type="InterPro" id="IPR038920">
    <property type="entry name" value="At3g05675-like"/>
</dbReference>
<dbReference type="GO" id="GO:0016567">
    <property type="term" value="P:protein ubiquitination"/>
    <property type="evidence" value="ECO:0007669"/>
    <property type="project" value="UniProtKB-UniPathway"/>
</dbReference>
<dbReference type="Proteomes" id="UP000489600">
    <property type="component" value="Unassembled WGS sequence"/>
</dbReference>
<dbReference type="PANTHER" id="PTHR31060">
    <property type="entry name" value="OSJNBA0011J08.25 PROTEIN-RELATED"/>
    <property type="match status" value="1"/>
</dbReference>
<keyword evidence="6" id="KW-1185">Reference proteome</keyword>
<evidence type="ECO:0000256" key="3">
    <source>
        <dbReference type="ARBA" id="ARBA00022786"/>
    </source>
</evidence>
<evidence type="ECO:0000313" key="6">
    <source>
        <dbReference type="Proteomes" id="UP000489600"/>
    </source>
</evidence>
<dbReference type="OrthoDB" id="2014231at2759"/>
<dbReference type="Pfam" id="PF25553">
    <property type="entry name" value="BTB-POZ_ANK-like"/>
    <property type="match status" value="1"/>
</dbReference>
<dbReference type="InterPro" id="IPR058039">
    <property type="entry name" value="At3g05675-like_ankyrin"/>
</dbReference>
<comment type="function">
    <text evidence="1">May act as a substrate-specific adapter of an E3 ubiquitin-protein ligase complex (CUL3-RBX1-BTB) which mediates the ubiquitination and subsequent proteasomal degradation of target proteins.</text>
</comment>
<proteinExistence type="predicted"/>
<evidence type="ECO:0000256" key="2">
    <source>
        <dbReference type="ARBA" id="ARBA00004906"/>
    </source>
</evidence>
<feature type="domain" description="At3g05675-like ankyrin-like" evidence="4">
    <location>
        <begin position="6"/>
        <end position="65"/>
    </location>
</feature>
<gene>
    <name evidence="5" type="ORF">ANE_LOCUS26944</name>
</gene>
<reference evidence="5" key="1">
    <citation type="submission" date="2019-07" db="EMBL/GenBank/DDBJ databases">
        <authorList>
            <person name="Dittberner H."/>
        </authorList>
    </citation>
    <scope>NUCLEOTIDE SEQUENCE [LARGE SCALE GENOMIC DNA]</scope>
</reference>
<accession>A0A565CRZ5</accession>
<comment type="pathway">
    <text evidence="2">Protein modification; protein ubiquitination.</text>
</comment>
<sequence>MRRLSSRTIDRKVVEDGLSQTIVTLSLRQQLVILMKWFDGFLSKGDDCPNVQRAFEVWWRRAFIRQVLTEPDASQLQITLHD</sequence>
<evidence type="ECO:0000256" key="1">
    <source>
        <dbReference type="ARBA" id="ARBA00002668"/>
    </source>
</evidence>
<dbReference type="AlphaFoldDB" id="A0A565CRZ5"/>